<name>A0ABW2KIE7_9ACTN</name>
<feature type="transmembrane region" description="Helical" evidence="8">
    <location>
        <begin position="46"/>
        <end position="69"/>
    </location>
</feature>
<evidence type="ECO:0000256" key="3">
    <source>
        <dbReference type="ARBA" id="ARBA00022448"/>
    </source>
</evidence>
<dbReference type="Pfam" id="PF00474">
    <property type="entry name" value="SSF"/>
    <property type="match status" value="1"/>
</dbReference>
<feature type="transmembrane region" description="Helical" evidence="8">
    <location>
        <begin position="75"/>
        <end position="96"/>
    </location>
</feature>
<feature type="transmembrane region" description="Helical" evidence="8">
    <location>
        <begin position="259"/>
        <end position="278"/>
    </location>
</feature>
<accession>A0ABW2KIE7</accession>
<feature type="transmembrane region" description="Helical" evidence="8">
    <location>
        <begin position="148"/>
        <end position="169"/>
    </location>
</feature>
<dbReference type="PROSITE" id="PS50283">
    <property type="entry name" value="NA_SOLUT_SYMP_3"/>
    <property type="match status" value="1"/>
</dbReference>
<evidence type="ECO:0000256" key="8">
    <source>
        <dbReference type="SAM" id="Phobius"/>
    </source>
</evidence>
<comment type="caution">
    <text evidence="9">The sequence shown here is derived from an EMBL/GenBank/DDBJ whole genome shotgun (WGS) entry which is preliminary data.</text>
</comment>
<gene>
    <name evidence="9" type="ORF">ACFQRF_15175</name>
</gene>
<evidence type="ECO:0000256" key="1">
    <source>
        <dbReference type="ARBA" id="ARBA00004141"/>
    </source>
</evidence>
<dbReference type="Gene3D" id="1.20.1730.10">
    <property type="entry name" value="Sodium/glucose cotransporter"/>
    <property type="match status" value="1"/>
</dbReference>
<keyword evidence="10" id="KW-1185">Reference proteome</keyword>
<evidence type="ECO:0000256" key="7">
    <source>
        <dbReference type="RuleBase" id="RU362091"/>
    </source>
</evidence>
<feature type="transmembrane region" description="Helical" evidence="8">
    <location>
        <begin position="117"/>
        <end position="142"/>
    </location>
</feature>
<dbReference type="EMBL" id="JBHTBH010000006">
    <property type="protein sequence ID" value="MFC7329080.1"/>
    <property type="molecule type" value="Genomic_DNA"/>
</dbReference>
<evidence type="ECO:0000313" key="9">
    <source>
        <dbReference type="EMBL" id="MFC7329080.1"/>
    </source>
</evidence>
<feature type="transmembrane region" description="Helical" evidence="8">
    <location>
        <begin position="6"/>
        <end position="25"/>
    </location>
</feature>
<protein>
    <submittedName>
        <fullName evidence="9">Sodium:solute symporter family protein</fullName>
    </submittedName>
</protein>
<reference evidence="10" key="1">
    <citation type="journal article" date="2019" name="Int. J. Syst. Evol. Microbiol.">
        <title>The Global Catalogue of Microorganisms (GCM) 10K type strain sequencing project: providing services to taxonomists for standard genome sequencing and annotation.</title>
        <authorList>
            <consortium name="The Broad Institute Genomics Platform"/>
            <consortium name="The Broad Institute Genome Sequencing Center for Infectious Disease"/>
            <person name="Wu L."/>
            <person name="Ma J."/>
        </authorList>
    </citation>
    <scope>NUCLEOTIDE SEQUENCE [LARGE SCALE GENOMIC DNA]</scope>
    <source>
        <strain evidence="10">CGMCC 4.7382</strain>
    </source>
</reference>
<feature type="transmembrane region" description="Helical" evidence="8">
    <location>
        <begin position="439"/>
        <end position="457"/>
    </location>
</feature>
<dbReference type="InterPro" id="IPR038377">
    <property type="entry name" value="Na/Glc_symporter_sf"/>
</dbReference>
<evidence type="ECO:0000256" key="6">
    <source>
        <dbReference type="ARBA" id="ARBA00023136"/>
    </source>
</evidence>
<evidence type="ECO:0000256" key="4">
    <source>
        <dbReference type="ARBA" id="ARBA00022692"/>
    </source>
</evidence>
<dbReference type="InterPro" id="IPR001734">
    <property type="entry name" value="Na/solute_symporter"/>
</dbReference>
<dbReference type="Proteomes" id="UP001596540">
    <property type="component" value="Unassembled WGS sequence"/>
</dbReference>
<feature type="transmembrane region" description="Helical" evidence="8">
    <location>
        <begin position="219"/>
        <end position="238"/>
    </location>
</feature>
<dbReference type="PANTHER" id="PTHR48086">
    <property type="entry name" value="SODIUM/PROLINE SYMPORTER-RELATED"/>
    <property type="match status" value="1"/>
</dbReference>
<keyword evidence="3" id="KW-0813">Transport</keyword>
<evidence type="ECO:0000256" key="5">
    <source>
        <dbReference type="ARBA" id="ARBA00022989"/>
    </source>
</evidence>
<feature type="transmembrane region" description="Helical" evidence="8">
    <location>
        <begin position="361"/>
        <end position="381"/>
    </location>
</feature>
<keyword evidence="5 8" id="KW-1133">Transmembrane helix</keyword>
<organism evidence="9 10">
    <name type="scientific">Marinactinospora rubrisoli</name>
    <dbReference type="NCBI Taxonomy" id="2715399"/>
    <lineage>
        <taxon>Bacteria</taxon>
        <taxon>Bacillati</taxon>
        <taxon>Actinomycetota</taxon>
        <taxon>Actinomycetes</taxon>
        <taxon>Streptosporangiales</taxon>
        <taxon>Nocardiopsidaceae</taxon>
        <taxon>Marinactinospora</taxon>
    </lineage>
</organism>
<feature type="transmembrane region" description="Helical" evidence="8">
    <location>
        <begin position="387"/>
        <end position="405"/>
    </location>
</feature>
<dbReference type="RefSeq" id="WP_379871723.1">
    <property type="nucleotide sequence ID" value="NZ_JBHTBH010000006.1"/>
</dbReference>
<feature type="transmembrane region" description="Helical" evidence="8">
    <location>
        <begin position="181"/>
        <end position="199"/>
    </location>
</feature>
<evidence type="ECO:0000313" key="10">
    <source>
        <dbReference type="Proteomes" id="UP001596540"/>
    </source>
</evidence>
<keyword evidence="4 8" id="KW-0812">Transmembrane</keyword>
<dbReference type="PANTHER" id="PTHR48086:SF7">
    <property type="entry name" value="SODIUM-SOLUTE SYMPORTER-RELATED"/>
    <property type="match status" value="1"/>
</dbReference>
<evidence type="ECO:0000256" key="2">
    <source>
        <dbReference type="ARBA" id="ARBA00006434"/>
    </source>
</evidence>
<comment type="subcellular location">
    <subcellularLocation>
        <location evidence="1">Membrane</location>
        <topology evidence="1">Multi-pass membrane protein</topology>
    </subcellularLocation>
</comment>
<dbReference type="CDD" id="cd10322">
    <property type="entry name" value="SLC5sbd"/>
    <property type="match status" value="1"/>
</dbReference>
<proteinExistence type="inferred from homology"/>
<dbReference type="InterPro" id="IPR050277">
    <property type="entry name" value="Sodium:Solute_Symporter"/>
</dbReference>
<comment type="similarity">
    <text evidence="2 7">Belongs to the sodium:solute symporter (SSF) (TC 2.A.21) family.</text>
</comment>
<feature type="transmembrane region" description="Helical" evidence="8">
    <location>
        <begin position="298"/>
        <end position="319"/>
    </location>
</feature>
<feature type="transmembrane region" description="Helical" evidence="8">
    <location>
        <begin position="412"/>
        <end position="433"/>
    </location>
</feature>
<sequence>MNEPVLIILVNSLALVLTVCFSLWISRRTRTAEGWSVGGRSLPLAVVVLTQFATASGGGMLVAQVGLGYQFGWGAVTYGVFTAGGVLALLFLARWLRRHDFVSLPDIIKKIYGGHRVLMTVVTLMTMVVPFGWLCTQLVAFANLFHQLTGVNSTALTVAFAIVGLLFVLPGGMTSVAWSDAVFGAFMLIMAFVVGFYALHAAGGWPEVAAAATPARAGWEGFVAPGLLTIGLWAMSLTPGTMTNQMYFQRIYAANTLRTVVVSLIGTAALLLGTKVYASVLGMSAFALNPRLGNPEDAAGTIIAGMPLILSVAYSAFICQTLLSTVTSAVQSVVVNITQDIYKNYTARDVTSREILRLSRILSAVVLAAALVLSLAFPSALDWIVSSYAYSAVGLFFPVFLGFALRRTDLVGPYTGIAGVVAGVLAAGIAHALDTGVPYVAYGLAASAAAMLITGRLTRSRPRPGEHAPQAETAG</sequence>
<keyword evidence="6 8" id="KW-0472">Membrane</keyword>